<dbReference type="GO" id="GO:0022857">
    <property type="term" value="F:transmembrane transporter activity"/>
    <property type="evidence" value="ECO:0007669"/>
    <property type="project" value="InterPro"/>
</dbReference>
<dbReference type="InterPro" id="IPR036259">
    <property type="entry name" value="MFS_trans_sf"/>
</dbReference>
<feature type="transmembrane region" description="Helical" evidence="6">
    <location>
        <begin position="100"/>
        <end position="116"/>
    </location>
</feature>
<keyword evidence="9" id="KW-1185">Reference proteome</keyword>
<dbReference type="Pfam" id="PF07690">
    <property type="entry name" value="MFS_1"/>
    <property type="match status" value="1"/>
</dbReference>
<evidence type="ECO:0000313" key="8">
    <source>
        <dbReference type="EMBL" id="KAK7751890.1"/>
    </source>
</evidence>
<dbReference type="InterPro" id="IPR020846">
    <property type="entry name" value="MFS_dom"/>
</dbReference>
<evidence type="ECO:0000256" key="5">
    <source>
        <dbReference type="ARBA" id="ARBA00023136"/>
    </source>
</evidence>
<feature type="transmembrane region" description="Helical" evidence="6">
    <location>
        <begin position="219"/>
        <end position="238"/>
    </location>
</feature>
<reference evidence="8 9" key="1">
    <citation type="submission" date="2024-02" db="EMBL/GenBank/DDBJ databases">
        <title>De novo assembly and annotation of 12 fungi associated with fruit tree decline syndrome in Ontario, Canada.</title>
        <authorList>
            <person name="Sulman M."/>
            <person name="Ellouze W."/>
            <person name="Ilyukhin E."/>
        </authorList>
    </citation>
    <scope>NUCLEOTIDE SEQUENCE [LARGE SCALE GENOMIC DNA]</scope>
    <source>
        <strain evidence="8 9">M11/M66-122</strain>
    </source>
</reference>
<evidence type="ECO:0000256" key="1">
    <source>
        <dbReference type="ARBA" id="ARBA00004141"/>
    </source>
</evidence>
<feature type="transmembrane region" description="Helical" evidence="6">
    <location>
        <begin position="331"/>
        <end position="353"/>
    </location>
</feature>
<feature type="transmembrane region" description="Helical" evidence="6">
    <location>
        <begin position="296"/>
        <end position="319"/>
    </location>
</feature>
<dbReference type="InterPro" id="IPR011701">
    <property type="entry name" value="MFS"/>
</dbReference>
<evidence type="ECO:0000256" key="3">
    <source>
        <dbReference type="ARBA" id="ARBA00022692"/>
    </source>
</evidence>
<dbReference type="FunFam" id="1.20.1720.10:FF:000009">
    <property type="entry name" value="MFS multidrug transporter"/>
    <property type="match status" value="1"/>
</dbReference>
<feature type="transmembrane region" description="Helical" evidence="6">
    <location>
        <begin position="60"/>
        <end position="80"/>
    </location>
</feature>
<comment type="caution">
    <text evidence="8">The sequence shown here is derived from an EMBL/GenBank/DDBJ whole genome shotgun (WGS) entry which is preliminary data.</text>
</comment>
<name>A0AAN9UNK0_9PEZI</name>
<keyword evidence="3 6" id="KW-0812">Transmembrane</keyword>
<organism evidence="8 9">
    <name type="scientific">Diatrype stigma</name>
    <dbReference type="NCBI Taxonomy" id="117547"/>
    <lineage>
        <taxon>Eukaryota</taxon>
        <taxon>Fungi</taxon>
        <taxon>Dikarya</taxon>
        <taxon>Ascomycota</taxon>
        <taxon>Pezizomycotina</taxon>
        <taxon>Sordariomycetes</taxon>
        <taxon>Xylariomycetidae</taxon>
        <taxon>Xylariales</taxon>
        <taxon>Diatrypaceae</taxon>
        <taxon>Diatrype</taxon>
    </lineage>
</organism>
<protein>
    <submittedName>
        <fullName evidence="8">Multidrug transporter</fullName>
    </submittedName>
</protein>
<feature type="domain" description="Major facilitator superfamily (MFS) profile" evidence="7">
    <location>
        <begin position="62"/>
        <end position="440"/>
    </location>
</feature>
<keyword evidence="2" id="KW-0813">Transport</keyword>
<feature type="transmembrane region" description="Helical" evidence="6">
    <location>
        <begin position="188"/>
        <end position="207"/>
    </location>
</feature>
<feature type="transmembrane region" description="Helical" evidence="6">
    <location>
        <begin position="151"/>
        <end position="176"/>
    </location>
</feature>
<keyword evidence="5 6" id="KW-0472">Membrane</keyword>
<evidence type="ECO:0000256" key="4">
    <source>
        <dbReference type="ARBA" id="ARBA00022989"/>
    </source>
</evidence>
<feature type="transmembrane region" description="Helical" evidence="6">
    <location>
        <begin position="128"/>
        <end position="145"/>
    </location>
</feature>
<evidence type="ECO:0000256" key="6">
    <source>
        <dbReference type="SAM" id="Phobius"/>
    </source>
</evidence>
<evidence type="ECO:0000259" key="7">
    <source>
        <dbReference type="PROSITE" id="PS50850"/>
    </source>
</evidence>
<gene>
    <name evidence="8" type="primary">QDR1</name>
    <name evidence="8" type="ORF">SLS62_006191</name>
</gene>
<dbReference type="PANTHER" id="PTHR23502">
    <property type="entry name" value="MAJOR FACILITATOR SUPERFAMILY"/>
    <property type="match status" value="1"/>
</dbReference>
<dbReference type="Proteomes" id="UP001320420">
    <property type="component" value="Unassembled WGS sequence"/>
</dbReference>
<sequence>MEATEEKPENVQAEVEKQAVSTNIAGPIENPPASGTVLSHPALSPAAQTPFSVFTRKEKWLLVGMVGVAGLFSPLPANIYFPAIPTLSVVFGRSVEDLNLTVTVYLAIQGCSPMLWGPLSDRYGRRPLFLLCLLILIASSLGLALCPTSAFWLLLLLRALQAGGCASTIALGSGVIGDIATGEERGGFFGMFNLGPMLAPCLGPAIGGALSESLGWRSIFWFLVIFSCACFAMILLFLPETMRTLVGNGSRRPDRLIYKPFVPIVGKHNLPLTNIAIVPSSEHGGRGRSSINPFRLLVYPDIILTLSYTGIVYAVNYTITSTISSSFAVTYPYLSETVLGVCYLSTGVGMMLGSTLNGKLLDRDYARIKHKQQTNASLSAEEEDDESDAKFPIEYARLRMVPVLLIVFVGSVIGWGWCIQLKTSIAGPLILQVIREFDYH</sequence>
<dbReference type="Gene3D" id="1.20.1720.10">
    <property type="entry name" value="Multidrug resistance protein D"/>
    <property type="match status" value="1"/>
</dbReference>
<accession>A0AAN9UNK0</accession>
<dbReference type="GO" id="GO:0005886">
    <property type="term" value="C:plasma membrane"/>
    <property type="evidence" value="ECO:0007669"/>
    <property type="project" value="TreeGrafter"/>
</dbReference>
<dbReference type="PANTHER" id="PTHR23502:SF51">
    <property type="entry name" value="QUINIDINE RESISTANCE PROTEIN 1-RELATED"/>
    <property type="match status" value="1"/>
</dbReference>
<dbReference type="SUPFAM" id="SSF103473">
    <property type="entry name" value="MFS general substrate transporter"/>
    <property type="match status" value="1"/>
</dbReference>
<evidence type="ECO:0000313" key="9">
    <source>
        <dbReference type="Proteomes" id="UP001320420"/>
    </source>
</evidence>
<comment type="subcellular location">
    <subcellularLocation>
        <location evidence="1">Membrane</location>
        <topology evidence="1">Multi-pass membrane protein</topology>
    </subcellularLocation>
</comment>
<dbReference type="AlphaFoldDB" id="A0AAN9UNK0"/>
<dbReference type="PROSITE" id="PS50850">
    <property type="entry name" value="MFS"/>
    <property type="match status" value="1"/>
</dbReference>
<feature type="transmembrane region" description="Helical" evidence="6">
    <location>
        <begin position="400"/>
        <end position="417"/>
    </location>
</feature>
<dbReference type="EMBL" id="JAKJXP020000044">
    <property type="protein sequence ID" value="KAK7751890.1"/>
    <property type="molecule type" value="Genomic_DNA"/>
</dbReference>
<proteinExistence type="predicted"/>
<evidence type="ECO:0000256" key="2">
    <source>
        <dbReference type="ARBA" id="ARBA00022448"/>
    </source>
</evidence>
<keyword evidence="4 6" id="KW-1133">Transmembrane helix</keyword>